<dbReference type="GeneTree" id="ENSGT00940000170356"/>
<protein>
    <recommendedName>
        <fullName evidence="9">Transcription cofactor vestigial-like protein 2</fullName>
    </recommendedName>
</protein>
<proteinExistence type="inferred from homology"/>
<evidence type="ECO:0000256" key="2">
    <source>
        <dbReference type="ARBA" id="ARBA00023015"/>
    </source>
</evidence>
<dbReference type="AlphaFoldDB" id="A0A8C4WS86"/>
<reference evidence="7" key="1">
    <citation type="submission" date="2025-08" db="UniProtKB">
        <authorList>
            <consortium name="Ensembl"/>
        </authorList>
    </citation>
    <scope>IDENTIFICATION</scope>
</reference>
<evidence type="ECO:0000256" key="3">
    <source>
        <dbReference type="ARBA" id="ARBA00023163"/>
    </source>
</evidence>
<dbReference type="Proteomes" id="UP000694388">
    <property type="component" value="Unplaced"/>
</dbReference>
<feature type="region of interest" description="Disordered" evidence="6">
    <location>
        <begin position="89"/>
        <end position="155"/>
    </location>
</feature>
<comment type="similarity">
    <text evidence="5">Belongs to the vestigial family.</text>
</comment>
<evidence type="ECO:0000313" key="7">
    <source>
        <dbReference type="Ensembl" id="ENSEBUP00000009318.1"/>
    </source>
</evidence>
<reference evidence="7" key="2">
    <citation type="submission" date="2025-09" db="UniProtKB">
        <authorList>
            <consortium name="Ensembl"/>
        </authorList>
    </citation>
    <scope>IDENTIFICATION</scope>
</reference>
<dbReference type="GO" id="GO:0006355">
    <property type="term" value="P:regulation of DNA-templated transcription"/>
    <property type="evidence" value="ECO:0007669"/>
    <property type="project" value="InterPro"/>
</dbReference>
<sequence>MSCPDVMHQAHGTATVYFPGHSYPTYGHGAQRPHRMESPKDVQVDASLDPESEREEPREAEYLTPRCVLFTYFRGDTASVVDAHFSRALGGARPPVRPSACPGGSKAGAASAGQWKDESSSLTTQRTVQPSAFWSGAPPPGPGEASSSGPSGELSFTAATSLATHPGAAPAGMSAVEHAWHFHLPAANAAAYAHARPALHELYPAHLDPRYGHIVAVHGHGATPTSSWHPAYPLGGDAPQGLGSMDPGIQHSDKGKDLFWF</sequence>
<evidence type="ECO:0000256" key="4">
    <source>
        <dbReference type="ARBA" id="ARBA00023242"/>
    </source>
</evidence>
<dbReference type="Ensembl" id="ENSEBUT00000009840.1">
    <property type="protein sequence ID" value="ENSEBUP00000009318.1"/>
    <property type="gene ID" value="ENSEBUG00000006008.1"/>
</dbReference>
<feature type="region of interest" description="Disordered" evidence="6">
    <location>
        <begin position="28"/>
        <end position="60"/>
    </location>
</feature>
<evidence type="ECO:0000256" key="1">
    <source>
        <dbReference type="ARBA" id="ARBA00004123"/>
    </source>
</evidence>
<dbReference type="Pfam" id="PF07545">
    <property type="entry name" value="Vg_Tdu"/>
    <property type="match status" value="1"/>
</dbReference>
<dbReference type="PANTHER" id="PTHR15950">
    <property type="entry name" value="TRANSCRIPTION COFACTOR VESTIGIAL-LIKE PROTEIN"/>
    <property type="match status" value="1"/>
</dbReference>
<feature type="compositionally biased region" description="Polar residues" evidence="6">
    <location>
        <begin position="120"/>
        <end position="132"/>
    </location>
</feature>
<keyword evidence="3" id="KW-0804">Transcription</keyword>
<organism evidence="7 8">
    <name type="scientific">Eptatretus burgeri</name>
    <name type="common">Inshore hagfish</name>
    <dbReference type="NCBI Taxonomy" id="7764"/>
    <lineage>
        <taxon>Eukaryota</taxon>
        <taxon>Metazoa</taxon>
        <taxon>Chordata</taxon>
        <taxon>Craniata</taxon>
        <taxon>Vertebrata</taxon>
        <taxon>Cyclostomata</taxon>
        <taxon>Myxini</taxon>
        <taxon>Myxiniformes</taxon>
        <taxon>Myxinidae</taxon>
        <taxon>Eptatretinae</taxon>
        <taxon>Eptatretus</taxon>
    </lineage>
</organism>
<evidence type="ECO:0000256" key="6">
    <source>
        <dbReference type="SAM" id="MobiDB-lite"/>
    </source>
</evidence>
<dbReference type="OMA" id="MAINMDA"/>
<evidence type="ECO:0000256" key="5">
    <source>
        <dbReference type="ARBA" id="ARBA00025784"/>
    </source>
</evidence>
<feature type="compositionally biased region" description="Basic and acidic residues" evidence="6">
    <location>
        <begin position="34"/>
        <end position="43"/>
    </location>
</feature>
<keyword evidence="8" id="KW-1185">Reference proteome</keyword>
<keyword evidence="2" id="KW-0805">Transcription regulation</keyword>
<evidence type="ECO:0000313" key="8">
    <source>
        <dbReference type="Proteomes" id="UP000694388"/>
    </source>
</evidence>
<dbReference type="GO" id="GO:0005634">
    <property type="term" value="C:nucleus"/>
    <property type="evidence" value="ECO:0007669"/>
    <property type="project" value="UniProtKB-SubCell"/>
</dbReference>
<comment type="subcellular location">
    <subcellularLocation>
        <location evidence="1">Nucleus</location>
    </subcellularLocation>
</comment>
<name>A0A8C4WS86_EPTBU</name>
<feature type="compositionally biased region" description="Low complexity" evidence="6">
    <location>
        <begin position="103"/>
        <end position="113"/>
    </location>
</feature>
<feature type="compositionally biased region" description="Low complexity" evidence="6">
    <location>
        <begin position="143"/>
        <end position="153"/>
    </location>
</feature>
<accession>A0A8C4WS86</accession>
<evidence type="ECO:0008006" key="9">
    <source>
        <dbReference type="Google" id="ProtNLM"/>
    </source>
</evidence>
<keyword evidence="4" id="KW-0539">Nucleus</keyword>
<dbReference type="PANTHER" id="PTHR15950:SF16">
    <property type="entry name" value="TRANSCRIPTION COFACTOR VESTIGIAL-LIKE PROTEIN 3"/>
    <property type="match status" value="1"/>
</dbReference>
<dbReference type="InterPro" id="IPR011520">
    <property type="entry name" value="Vg_fam"/>
</dbReference>